<evidence type="ECO:0000313" key="1">
    <source>
        <dbReference type="EMBL" id="KAJ9083177.1"/>
    </source>
</evidence>
<sequence length="743" mass="81527">MKLVVKSIDIADQLASVGQKQAAFKTYIAALAATANILSLSDFNINPLDRAAKDSIYSMFDTCTHCLDKARELCHPASPPPPIPPKALSRSRSHFASSRSPRQASLTSSAEATHNPKLAAASQPLPLLHLPEHYEGSSELAPLRLELEEICKRLDSSFTPSEKKPKGSRRARARSLVSSIRAKFDTTLSAESDSLSPAGSPSSHMSLKTMFSSPLLKAESPSSSWDNLRSNTESTKFSTPSSSDDEDEHGLTGIDAVLGGLPISNVSNPDDLVLAQTSPEYPSTNIPRIPRSPLVATLVKANGQLEGAKRDLVEFSKKATKPKDKDWPALRRLQHTIASASATMEKVSRLTRVDAANPSFSMFPPSLVAYQLTRIESTLFHNIPPEALTTHSHRTPHPRVVASTDFFNYLTRIIEMSILNSGESEERALTIKFWIKVASSLESLCNFQTLQAVVSALATPPIQRLKRTWRLLSKRTIAALQASKRLMSEEDNYAQYRRHLATLGVETKVEMPITSSRQPIIPYIGVFIMDMTYLVALAKRQMANPPPESEQNHIARLLEAFQAYLSAPKHSASPPAHFLKFHSKSSSMASFNLPFMRSSFELGPVKDMNFMSFLGDDSYSSRTEDLSEFWNKSHKDPDLIHNLQVVITHFILSQQWAPEKAVDSKSQALEAKPSREALSSPSSTEHSSMMLSPFWSPSSAISSKSSSESSLGGVPPPLSECESLTLDSQPSPTPKDTKPPNSA</sequence>
<comment type="caution">
    <text evidence="1">The sequence shown here is derived from an EMBL/GenBank/DDBJ whole genome shotgun (WGS) entry which is preliminary data.</text>
</comment>
<organism evidence="1 2">
    <name type="scientific">Entomophthora muscae</name>
    <dbReference type="NCBI Taxonomy" id="34485"/>
    <lineage>
        <taxon>Eukaryota</taxon>
        <taxon>Fungi</taxon>
        <taxon>Fungi incertae sedis</taxon>
        <taxon>Zoopagomycota</taxon>
        <taxon>Entomophthoromycotina</taxon>
        <taxon>Entomophthoromycetes</taxon>
        <taxon>Entomophthorales</taxon>
        <taxon>Entomophthoraceae</taxon>
        <taxon>Entomophthora</taxon>
    </lineage>
</organism>
<protein>
    <submittedName>
        <fullName evidence="1">Uncharacterized protein</fullName>
    </submittedName>
</protein>
<keyword evidence="2" id="KW-1185">Reference proteome</keyword>
<dbReference type="Proteomes" id="UP001165960">
    <property type="component" value="Unassembled WGS sequence"/>
</dbReference>
<evidence type="ECO:0000313" key="2">
    <source>
        <dbReference type="Proteomes" id="UP001165960"/>
    </source>
</evidence>
<name>A0ACC2U9T1_9FUNG</name>
<reference evidence="1" key="1">
    <citation type="submission" date="2022-04" db="EMBL/GenBank/DDBJ databases">
        <title>Genome of the entomopathogenic fungus Entomophthora muscae.</title>
        <authorList>
            <person name="Elya C."/>
            <person name="Lovett B.R."/>
            <person name="Lee E."/>
            <person name="Macias A.M."/>
            <person name="Hajek A.E."/>
            <person name="De Bivort B.L."/>
            <person name="Kasson M.T."/>
            <person name="De Fine Licht H.H."/>
            <person name="Stajich J.E."/>
        </authorList>
    </citation>
    <scope>NUCLEOTIDE SEQUENCE</scope>
    <source>
        <strain evidence="1">Berkeley</strain>
    </source>
</reference>
<dbReference type="EMBL" id="QTSX02001105">
    <property type="protein sequence ID" value="KAJ9083177.1"/>
    <property type="molecule type" value="Genomic_DNA"/>
</dbReference>
<accession>A0ACC2U9T1</accession>
<gene>
    <name evidence="1" type="ORF">DSO57_1037325</name>
</gene>
<proteinExistence type="predicted"/>